<evidence type="ECO:0000313" key="3">
    <source>
        <dbReference type="Proteomes" id="UP001501725"/>
    </source>
</evidence>
<sequence>MREKILAELRKKFAGLPEFLLGQYADKLAATVTEESAIEGAVSELEKLPLSLKDQADLLQKESDRRVSNAQKEWEKKNPKPAGDPPKVDPVPDDAPAWAKTLITKVEEQNKTIAQLQAEKVQGNLTQQLHAKLAEKKIPAALAKGRMIEKPEDLDAVVAEIEADHTAYLQELTNQGLVQQGAPTKGIESTPAAGAEADIKAWAEKNNPKK</sequence>
<dbReference type="RefSeq" id="WP_345255284.1">
    <property type="nucleotide sequence ID" value="NZ_BAABGY010000007.1"/>
</dbReference>
<name>A0ABP8GRI7_9BACT</name>
<feature type="region of interest" description="Disordered" evidence="1">
    <location>
        <begin position="60"/>
        <end position="96"/>
    </location>
</feature>
<evidence type="ECO:0000313" key="2">
    <source>
        <dbReference type="EMBL" id="GAA4328525.1"/>
    </source>
</evidence>
<protein>
    <recommendedName>
        <fullName evidence="4">PspA/IM30 family protein</fullName>
    </recommendedName>
</protein>
<feature type="compositionally biased region" description="Basic and acidic residues" evidence="1">
    <location>
        <begin position="60"/>
        <end position="78"/>
    </location>
</feature>
<evidence type="ECO:0008006" key="4">
    <source>
        <dbReference type="Google" id="ProtNLM"/>
    </source>
</evidence>
<keyword evidence="3" id="KW-1185">Reference proteome</keyword>
<comment type="caution">
    <text evidence="2">The sequence shown here is derived from an EMBL/GenBank/DDBJ whole genome shotgun (WGS) entry which is preliminary data.</text>
</comment>
<organism evidence="2 3">
    <name type="scientific">Flaviaesturariibacter amylovorans</name>
    <dbReference type="NCBI Taxonomy" id="1084520"/>
    <lineage>
        <taxon>Bacteria</taxon>
        <taxon>Pseudomonadati</taxon>
        <taxon>Bacteroidota</taxon>
        <taxon>Chitinophagia</taxon>
        <taxon>Chitinophagales</taxon>
        <taxon>Chitinophagaceae</taxon>
        <taxon>Flaviaestuariibacter</taxon>
    </lineage>
</organism>
<gene>
    <name evidence="2" type="ORF">GCM10023184_18450</name>
</gene>
<reference evidence="3" key="1">
    <citation type="journal article" date="2019" name="Int. J. Syst. Evol. Microbiol.">
        <title>The Global Catalogue of Microorganisms (GCM) 10K type strain sequencing project: providing services to taxonomists for standard genome sequencing and annotation.</title>
        <authorList>
            <consortium name="The Broad Institute Genomics Platform"/>
            <consortium name="The Broad Institute Genome Sequencing Center for Infectious Disease"/>
            <person name="Wu L."/>
            <person name="Ma J."/>
        </authorList>
    </citation>
    <scope>NUCLEOTIDE SEQUENCE [LARGE SCALE GENOMIC DNA]</scope>
    <source>
        <strain evidence="3">JCM 17919</strain>
    </source>
</reference>
<proteinExistence type="predicted"/>
<dbReference type="EMBL" id="BAABGY010000007">
    <property type="protein sequence ID" value="GAA4328525.1"/>
    <property type="molecule type" value="Genomic_DNA"/>
</dbReference>
<accession>A0ABP8GRI7</accession>
<evidence type="ECO:0000256" key="1">
    <source>
        <dbReference type="SAM" id="MobiDB-lite"/>
    </source>
</evidence>
<dbReference type="Proteomes" id="UP001501725">
    <property type="component" value="Unassembled WGS sequence"/>
</dbReference>